<gene>
    <name evidence="6" type="ORF">GCM10010960_02220</name>
</gene>
<feature type="transmembrane region" description="Helical" evidence="3">
    <location>
        <begin position="445"/>
        <end position="468"/>
    </location>
</feature>
<dbReference type="Proteomes" id="UP000632858">
    <property type="component" value="Unassembled WGS sequence"/>
</dbReference>
<keyword evidence="3" id="KW-0812">Transmembrane</keyword>
<keyword evidence="3" id="KW-0472">Membrane</keyword>
<dbReference type="InterPro" id="IPR036779">
    <property type="entry name" value="LysM_dom_sf"/>
</dbReference>
<dbReference type="InterPro" id="IPR018392">
    <property type="entry name" value="LysM"/>
</dbReference>
<feature type="region of interest" description="Disordered" evidence="2">
    <location>
        <begin position="152"/>
        <end position="217"/>
    </location>
</feature>
<feature type="compositionally biased region" description="Basic and acidic residues" evidence="2">
    <location>
        <begin position="170"/>
        <end position="183"/>
    </location>
</feature>
<reference evidence="6" key="1">
    <citation type="journal article" date="2014" name="Int. J. Syst. Evol. Microbiol.">
        <title>Complete genome sequence of Corynebacterium casei LMG S-19264T (=DSM 44701T), isolated from a smear-ripened cheese.</title>
        <authorList>
            <consortium name="US DOE Joint Genome Institute (JGI-PGF)"/>
            <person name="Walter F."/>
            <person name="Albersmeier A."/>
            <person name="Kalinowski J."/>
            <person name="Ruckert C."/>
        </authorList>
    </citation>
    <scope>NUCLEOTIDE SEQUENCE</scope>
    <source>
        <strain evidence="6">CGMCC 1.12726</strain>
    </source>
</reference>
<feature type="domain" description="FimV N-terminal" evidence="5">
    <location>
        <begin position="23"/>
        <end position="129"/>
    </location>
</feature>
<dbReference type="EMBL" id="BMFO01000001">
    <property type="protein sequence ID" value="GGF83671.1"/>
    <property type="molecule type" value="Genomic_DNA"/>
</dbReference>
<keyword evidence="3" id="KW-1133">Transmembrane helix</keyword>
<reference evidence="6" key="2">
    <citation type="submission" date="2020-09" db="EMBL/GenBank/DDBJ databases">
        <authorList>
            <person name="Sun Q."/>
            <person name="Zhou Y."/>
        </authorList>
    </citation>
    <scope>NUCLEOTIDE SEQUENCE</scope>
    <source>
        <strain evidence="6">CGMCC 1.12726</strain>
    </source>
</reference>
<evidence type="ECO:0000256" key="4">
    <source>
        <dbReference type="SAM" id="SignalP"/>
    </source>
</evidence>
<dbReference type="Gene3D" id="3.10.350.10">
    <property type="entry name" value="LysM domain"/>
    <property type="match status" value="1"/>
</dbReference>
<dbReference type="CDD" id="cd00118">
    <property type="entry name" value="LysM"/>
    <property type="match status" value="1"/>
</dbReference>
<dbReference type="InterPro" id="IPR057840">
    <property type="entry name" value="FimV_N"/>
</dbReference>
<evidence type="ECO:0000256" key="1">
    <source>
        <dbReference type="SAM" id="Coils"/>
    </source>
</evidence>
<dbReference type="Pfam" id="PF25800">
    <property type="entry name" value="FimV_N"/>
    <property type="match status" value="1"/>
</dbReference>
<feature type="region of interest" description="Disordered" evidence="2">
    <location>
        <begin position="348"/>
        <end position="370"/>
    </location>
</feature>
<name>A0A917CCE7_9GAMM</name>
<keyword evidence="7" id="KW-1185">Reference proteome</keyword>
<evidence type="ECO:0000313" key="6">
    <source>
        <dbReference type="EMBL" id="GGF83671.1"/>
    </source>
</evidence>
<dbReference type="RefSeq" id="WP_188446864.1">
    <property type="nucleotide sequence ID" value="NZ_BMFO01000001.1"/>
</dbReference>
<sequence length="472" mass="50256">MTLRPHALALAAALAASPAYAVSLGQVQMQSGLGQPLLATVPVYDADADDLRSLDFRLASDDAFRRLGLERGQYQDIQIRLVYDDSGRPVLQLSSERPFNEPVFNLLLDANWRDGGRLVKEVTALVDPPFIARTAVQTIDAPTVELAPVVAAPVPSPAPRTPAIPTGSRTESREPAPVAEEKPSAPVKPTAKPAPRPAQSATSAPPRVPAIPATADNQREVRAGETLYAIATERRGQLADSRISLNQMMAAIQRANPEAFIRGDANRLKRGSVLRLPDERQTRALLPEDSANLLNSQWARKVQAQPAPVLDAANRLGRGADSAPARKPAGAVAINQGRLKIVPTVGNMNTAGSQSGASRSGQGNELRSENAAGAEEIAARQVEIANLRKQLDEAAKLQTESKRLIELQNSQIKQLTERMQQIEKGVPAAPVAAGAQPAVEAAAPWYASPFVSVAGLLLIAGLAGALLIRRRR</sequence>
<comment type="caution">
    <text evidence="6">The sequence shown here is derived from an EMBL/GenBank/DDBJ whole genome shotgun (WGS) entry which is preliminary data.</text>
</comment>
<dbReference type="NCBIfam" id="TIGR03505">
    <property type="entry name" value="FimV_core"/>
    <property type="match status" value="1"/>
</dbReference>
<evidence type="ECO:0000256" key="2">
    <source>
        <dbReference type="SAM" id="MobiDB-lite"/>
    </source>
</evidence>
<organism evidence="6 7">
    <name type="scientific">Arenimonas maotaiensis</name>
    <dbReference type="NCBI Taxonomy" id="1446479"/>
    <lineage>
        <taxon>Bacteria</taxon>
        <taxon>Pseudomonadati</taxon>
        <taxon>Pseudomonadota</taxon>
        <taxon>Gammaproteobacteria</taxon>
        <taxon>Lysobacterales</taxon>
        <taxon>Lysobacteraceae</taxon>
        <taxon>Arenimonas</taxon>
    </lineage>
</organism>
<evidence type="ECO:0000313" key="7">
    <source>
        <dbReference type="Proteomes" id="UP000632858"/>
    </source>
</evidence>
<keyword evidence="4" id="KW-0732">Signal</keyword>
<feature type="chain" id="PRO_5037226028" description="FimV N-terminal domain-containing protein" evidence="4">
    <location>
        <begin position="22"/>
        <end position="472"/>
    </location>
</feature>
<protein>
    <recommendedName>
        <fullName evidence="5">FimV N-terminal domain-containing protein</fullName>
    </recommendedName>
</protein>
<feature type="signal peptide" evidence="4">
    <location>
        <begin position="1"/>
        <end position="21"/>
    </location>
</feature>
<feature type="coiled-coil region" evidence="1">
    <location>
        <begin position="377"/>
        <end position="425"/>
    </location>
</feature>
<dbReference type="AlphaFoldDB" id="A0A917CCE7"/>
<feature type="compositionally biased region" description="Low complexity" evidence="2">
    <location>
        <begin position="351"/>
        <end position="363"/>
    </location>
</feature>
<proteinExistence type="predicted"/>
<evidence type="ECO:0000259" key="5">
    <source>
        <dbReference type="Pfam" id="PF25800"/>
    </source>
</evidence>
<keyword evidence="1" id="KW-0175">Coiled coil</keyword>
<evidence type="ECO:0000256" key="3">
    <source>
        <dbReference type="SAM" id="Phobius"/>
    </source>
</evidence>
<accession>A0A917CCE7</accession>
<dbReference type="InterPro" id="IPR020012">
    <property type="entry name" value="LysM_FimV"/>
</dbReference>